<feature type="domain" description="Transposase IS4-like" evidence="1">
    <location>
        <begin position="6"/>
        <end position="93"/>
    </location>
</feature>
<protein>
    <submittedName>
        <fullName evidence="2">Transposase</fullName>
    </submittedName>
</protein>
<feature type="non-terminal residue" evidence="2">
    <location>
        <position position="212"/>
    </location>
</feature>
<dbReference type="EMBL" id="WSRP01000101">
    <property type="protein sequence ID" value="MVX58034.1"/>
    <property type="molecule type" value="Genomic_DNA"/>
</dbReference>
<evidence type="ECO:0000259" key="1">
    <source>
        <dbReference type="Pfam" id="PF01609"/>
    </source>
</evidence>
<reference evidence="2 3" key="1">
    <citation type="submission" date="2019-12" db="EMBL/GenBank/DDBJ databases">
        <title>Microbes associate with the intestines of laboratory mice.</title>
        <authorList>
            <person name="Navarre W."/>
            <person name="Wong E."/>
        </authorList>
    </citation>
    <scope>NUCLEOTIDE SEQUENCE [LARGE SCALE GENOMIC DNA]</scope>
    <source>
        <strain evidence="2 3">NM82_D38</strain>
    </source>
</reference>
<sequence length="212" mass="24493">MSLALDSTSIWNKDEDNLPQINVLMLVDSKSGLPLFYRTYDGNVPDVQVVRRVIADNSRLGIQNVVLVSDRGYSGTKNINDCLRNKVGFLFNMKCGISGSLTQELIDEERVNLQDLNQMDWFTQLFQVTKKISWIREPNPVTGQRSTKKTQETAELYWHIYFDRQIAENARQGMFERIIRIREKMAAGKSLDENEQTLLEEVFVKHEKDSTV</sequence>
<evidence type="ECO:0000313" key="2">
    <source>
        <dbReference type="EMBL" id="MVX58034.1"/>
    </source>
</evidence>
<dbReference type="PANTHER" id="PTHR34614">
    <property type="match status" value="1"/>
</dbReference>
<dbReference type="GO" id="GO:0006313">
    <property type="term" value="P:DNA transposition"/>
    <property type="evidence" value="ECO:0007669"/>
    <property type="project" value="InterPro"/>
</dbReference>
<organism evidence="2 3">
    <name type="scientific">Parasutterella muris</name>
    <dbReference type="NCBI Taxonomy" id="2565572"/>
    <lineage>
        <taxon>Bacteria</taxon>
        <taxon>Pseudomonadati</taxon>
        <taxon>Pseudomonadota</taxon>
        <taxon>Betaproteobacteria</taxon>
        <taxon>Burkholderiales</taxon>
        <taxon>Sutterellaceae</taxon>
        <taxon>Parasutterella</taxon>
    </lineage>
</organism>
<dbReference type="Proteomes" id="UP000472580">
    <property type="component" value="Unassembled WGS sequence"/>
</dbReference>
<dbReference type="Pfam" id="PF01609">
    <property type="entry name" value="DDE_Tnp_1"/>
    <property type="match status" value="1"/>
</dbReference>
<gene>
    <name evidence="2" type="ORF">E5987_12720</name>
</gene>
<proteinExistence type="predicted"/>
<accession>A0A6L6YKT4</accession>
<dbReference type="GO" id="GO:0004803">
    <property type="term" value="F:transposase activity"/>
    <property type="evidence" value="ECO:0007669"/>
    <property type="project" value="InterPro"/>
</dbReference>
<dbReference type="AlphaFoldDB" id="A0A6L6YKT4"/>
<dbReference type="GO" id="GO:0003677">
    <property type="term" value="F:DNA binding"/>
    <property type="evidence" value="ECO:0007669"/>
    <property type="project" value="InterPro"/>
</dbReference>
<dbReference type="OrthoDB" id="9150060at2"/>
<name>A0A6L6YKT4_9BURK</name>
<dbReference type="PANTHER" id="PTHR34614:SF2">
    <property type="entry name" value="TRANSPOSASE IS4-LIKE DOMAIN-CONTAINING PROTEIN"/>
    <property type="match status" value="1"/>
</dbReference>
<evidence type="ECO:0000313" key="3">
    <source>
        <dbReference type="Proteomes" id="UP000472580"/>
    </source>
</evidence>
<comment type="caution">
    <text evidence="2">The sequence shown here is derived from an EMBL/GenBank/DDBJ whole genome shotgun (WGS) entry which is preliminary data.</text>
</comment>
<keyword evidence="3" id="KW-1185">Reference proteome</keyword>
<dbReference type="InterPro" id="IPR002559">
    <property type="entry name" value="Transposase_11"/>
</dbReference>